<gene>
    <name evidence="1" type="ORF">LZ24_01758</name>
</gene>
<keyword evidence="2" id="KW-1185">Reference proteome</keyword>
<dbReference type="Proteomes" id="UP000318307">
    <property type="component" value="Unassembled WGS sequence"/>
</dbReference>
<organism evidence="1 2">
    <name type="scientific">Desulfobotulus alkaliphilus</name>
    <dbReference type="NCBI Taxonomy" id="622671"/>
    <lineage>
        <taxon>Bacteria</taxon>
        <taxon>Pseudomonadati</taxon>
        <taxon>Thermodesulfobacteriota</taxon>
        <taxon>Desulfobacteria</taxon>
        <taxon>Desulfobacterales</taxon>
        <taxon>Desulfobacteraceae</taxon>
        <taxon>Desulfobotulus</taxon>
    </lineage>
</organism>
<evidence type="ECO:0000313" key="2">
    <source>
        <dbReference type="Proteomes" id="UP000318307"/>
    </source>
</evidence>
<accession>A0A562RRS1</accession>
<name>A0A562RRS1_9BACT</name>
<protein>
    <submittedName>
        <fullName evidence="1">Uncharacterized protein</fullName>
    </submittedName>
</protein>
<reference evidence="1 2" key="1">
    <citation type="submission" date="2019-07" db="EMBL/GenBank/DDBJ databases">
        <title>Genome sequencing of 100 strains of the haloalkaliphilic chemolithoautotrophic sulfur-oxidizing bacterium Thioalkalivibrio.</title>
        <authorList>
            <person name="Muyzer G."/>
        </authorList>
    </citation>
    <scope>NUCLEOTIDE SEQUENCE [LARGE SCALE GENOMIC DNA]</scope>
    <source>
        <strain evidence="1 2">ASO4-4</strain>
    </source>
</reference>
<comment type="caution">
    <text evidence="1">The sequence shown here is derived from an EMBL/GenBank/DDBJ whole genome shotgun (WGS) entry which is preliminary data.</text>
</comment>
<proteinExistence type="predicted"/>
<dbReference type="AlphaFoldDB" id="A0A562RRS1"/>
<dbReference type="EMBL" id="VLLC01000012">
    <property type="protein sequence ID" value="TWI71742.1"/>
    <property type="molecule type" value="Genomic_DNA"/>
</dbReference>
<sequence length="100" mass="11115">MDQYRGRVVVKGSKRVCPLLCIYLLDMGCYDPGVQRQKRIKSAFSFAKIVGGANRMGAGSRVGIHRHFMEGHTWAGIVSGHGTCSLKLISHHTTNREERS</sequence>
<evidence type="ECO:0000313" key="1">
    <source>
        <dbReference type="EMBL" id="TWI71742.1"/>
    </source>
</evidence>